<organism evidence="1 2">
    <name type="scientific">Musa troglodytarum</name>
    <name type="common">fe'i banana</name>
    <dbReference type="NCBI Taxonomy" id="320322"/>
    <lineage>
        <taxon>Eukaryota</taxon>
        <taxon>Viridiplantae</taxon>
        <taxon>Streptophyta</taxon>
        <taxon>Embryophyta</taxon>
        <taxon>Tracheophyta</taxon>
        <taxon>Spermatophyta</taxon>
        <taxon>Magnoliopsida</taxon>
        <taxon>Liliopsida</taxon>
        <taxon>Zingiberales</taxon>
        <taxon>Musaceae</taxon>
        <taxon>Musa</taxon>
    </lineage>
</organism>
<name>A0A9E7KZC8_9LILI</name>
<dbReference type="AlphaFoldDB" id="A0A9E7KZC8"/>
<protein>
    <submittedName>
        <fullName evidence="1">Uncharacterized protein</fullName>
    </submittedName>
</protein>
<sequence length="99" mass="11450">MEYISRDNLYAHSGKGTKVNIGPRADESEMQWSKLDQVEDDATSDGFGWIRVTDRRKTHVLRQEHSSRFCTPAVTHVEEETGWRYVSCLQPFLEWMGTG</sequence>
<reference evidence="1" key="1">
    <citation type="submission" date="2022-05" db="EMBL/GenBank/DDBJ databases">
        <title>The Musa troglodytarum L. genome provides insights into the mechanism of non-climacteric behaviour and enrichment of carotenoids.</title>
        <authorList>
            <person name="Wang J."/>
        </authorList>
    </citation>
    <scope>NUCLEOTIDE SEQUENCE</scope>
    <source>
        <tissue evidence="1">Leaf</tissue>
    </source>
</reference>
<dbReference type="Proteomes" id="UP001055439">
    <property type="component" value="Chromosome 8"/>
</dbReference>
<keyword evidence="2" id="KW-1185">Reference proteome</keyword>
<proteinExistence type="predicted"/>
<gene>
    <name evidence="1" type="ORF">MUK42_15403</name>
</gene>
<accession>A0A9E7KZC8</accession>
<dbReference type="EMBL" id="CP097510">
    <property type="protein sequence ID" value="URE34896.1"/>
    <property type="molecule type" value="Genomic_DNA"/>
</dbReference>
<evidence type="ECO:0000313" key="2">
    <source>
        <dbReference type="Proteomes" id="UP001055439"/>
    </source>
</evidence>
<evidence type="ECO:0000313" key="1">
    <source>
        <dbReference type="EMBL" id="URE34896.1"/>
    </source>
</evidence>